<reference evidence="2 3" key="1">
    <citation type="submission" date="2019-01" db="EMBL/GenBank/DDBJ databases">
        <title>Sequencing of cultivated peanut Arachis hypogaea provides insights into genome evolution and oil improvement.</title>
        <authorList>
            <person name="Chen X."/>
        </authorList>
    </citation>
    <scope>NUCLEOTIDE SEQUENCE [LARGE SCALE GENOMIC DNA]</scope>
    <source>
        <strain evidence="3">cv. Fuhuasheng</strain>
        <tissue evidence="2">Leaves</tissue>
    </source>
</reference>
<dbReference type="Proteomes" id="UP000289738">
    <property type="component" value="Chromosome B08"/>
</dbReference>
<evidence type="ECO:0000259" key="1">
    <source>
        <dbReference type="Pfam" id="PF07059"/>
    </source>
</evidence>
<dbReference type="AlphaFoldDB" id="A0A444Y6Y1"/>
<proteinExistence type="predicted"/>
<keyword evidence="3" id="KW-1185">Reference proteome</keyword>
<comment type="caution">
    <text evidence="2">The sequence shown here is derived from an EMBL/GenBank/DDBJ whole genome shotgun (WGS) entry which is preliminary data.</text>
</comment>
<evidence type="ECO:0000313" key="3">
    <source>
        <dbReference type="Proteomes" id="UP000289738"/>
    </source>
</evidence>
<gene>
    <name evidence="2" type="ORF">Ahy_B08g093764</name>
</gene>
<sequence>MGSRETASASVDDGGTKPMMMEGWLYLIQSNCVGLQFLRKHYFVLKGHHLRSYKYLLALSRNNNNHQLLPLRSAVLDSTIRVLDKGRETIKIEKPSGSTSIGLVEWMPKSSMLGSIGSKECKTKKLNWGLVQHTHITIVVHLSSSGELTRSIGLSLKEGDVNSDSQRQVVDENARHSSDGVVVHQTQSEHATLVSLNDADDEFFYVPEPSDSDELENGWMPDCSHKKSLFRRRVMWTYTKWSEKTVPYGSTLPKDFSCTLPCSWAEPDPSTFLIRGANYLEDRQKVKAKGTLMQMVAADWLRSDKREDDLGGRPESIVQLGVDVGSLTVARGVVSLVLGYLNHLVIEMAFLIQEELPEEFLSGTRRLNHLEF</sequence>
<dbReference type="InterPro" id="IPR045096">
    <property type="entry name" value="EDR2-like"/>
</dbReference>
<feature type="domain" description="Protein ENHANCED DISEASE RESISTANCE 2 C-terminal" evidence="1">
    <location>
        <begin position="264"/>
        <end position="319"/>
    </location>
</feature>
<protein>
    <recommendedName>
        <fullName evidence="1">Protein ENHANCED DISEASE RESISTANCE 2 C-terminal domain-containing protein</fullName>
    </recommendedName>
</protein>
<dbReference type="InterPro" id="IPR009769">
    <property type="entry name" value="EDR2_C"/>
</dbReference>
<dbReference type="PANTHER" id="PTHR12136">
    <property type="entry name" value="ENHANCED DISEASE RESISTANCE-RELATED"/>
    <property type="match status" value="1"/>
</dbReference>
<name>A0A444Y6Y1_ARAHY</name>
<dbReference type="PANTHER" id="PTHR12136:SF41">
    <property type="entry name" value="PLECKSTRIN HOMOLOGY (PH) AND LIPID-BINDING START DOMAINS-CONTAINING PROTEIN"/>
    <property type="match status" value="1"/>
</dbReference>
<dbReference type="EMBL" id="SDMP01000018">
    <property type="protein sequence ID" value="RYQ97689.1"/>
    <property type="molecule type" value="Genomic_DNA"/>
</dbReference>
<organism evidence="2 3">
    <name type="scientific">Arachis hypogaea</name>
    <name type="common">Peanut</name>
    <dbReference type="NCBI Taxonomy" id="3818"/>
    <lineage>
        <taxon>Eukaryota</taxon>
        <taxon>Viridiplantae</taxon>
        <taxon>Streptophyta</taxon>
        <taxon>Embryophyta</taxon>
        <taxon>Tracheophyta</taxon>
        <taxon>Spermatophyta</taxon>
        <taxon>Magnoliopsida</taxon>
        <taxon>eudicotyledons</taxon>
        <taxon>Gunneridae</taxon>
        <taxon>Pentapetalae</taxon>
        <taxon>rosids</taxon>
        <taxon>fabids</taxon>
        <taxon>Fabales</taxon>
        <taxon>Fabaceae</taxon>
        <taxon>Papilionoideae</taxon>
        <taxon>50 kb inversion clade</taxon>
        <taxon>dalbergioids sensu lato</taxon>
        <taxon>Dalbergieae</taxon>
        <taxon>Pterocarpus clade</taxon>
        <taxon>Arachis</taxon>
    </lineage>
</organism>
<accession>A0A444Y6Y1</accession>
<evidence type="ECO:0000313" key="2">
    <source>
        <dbReference type="EMBL" id="RYQ97689.1"/>
    </source>
</evidence>
<dbReference type="SUPFAM" id="SSF50729">
    <property type="entry name" value="PH domain-like"/>
    <property type="match status" value="1"/>
</dbReference>
<dbReference type="Pfam" id="PF07059">
    <property type="entry name" value="EDR2_C"/>
    <property type="match status" value="1"/>
</dbReference>